<keyword evidence="2" id="KW-0863">Zinc-finger</keyword>
<keyword evidence="6" id="KW-1185">Reference proteome</keyword>
<keyword evidence="3" id="KW-0862">Zinc</keyword>
<dbReference type="AlphaFoldDB" id="A0A433A238"/>
<evidence type="ECO:0000256" key="1">
    <source>
        <dbReference type="ARBA" id="ARBA00022723"/>
    </source>
</evidence>
<feature type="compositionally biased region" description="Basic and acidic residues" evidence="4">
    <location>
        <begin position="663"/>
        <end position="672"/>
    </location>
</feature>
<dbReference type="InterPro" id="IPR035979">
    <property type="entry name" value="RBD_domain_sf"/>
</dbReference>
<feature type="compositionally biased region" description="Polar residues" evidence="4">
    <location>
        <begin position="779"/>
        <end position="795"/>
    </location>
</feature>
<evidence type="ECO:0000256" key="3">
    <source>
        <dbReference type="ARBA" id="ARBA00022833"/>
    </source>
</evidence>
<feature type="region of interest" description="Disordered" evidence="4">
    <location>
        <begin position="644"/>
        <end position="672"/>
    </location>
</feature>
<dbReference type="InterPro" id="IPR017907">
    <property type="entry name" value="Znf_RING_CS"/>
</dbReference>
<comment type="caution">
    <text evidence="5">The sequence shown here is derived from an EMBL/GenBank/DDBJ whole genome shotgun (WGS) entry which is preliminary data.</text>
</comment>
<accession>A0A433A238</accession>
<dbReference type="EMBL" id="RBNI01019854">
    <property type="protein sequence ID" value="RUO96744.1"/>
    <property type="molecule type" value="Genomic_DNA"/>
</dbReference>
<organism evidence="5 6">
    <name type="scientific">Jimgerdemannia flammicorona</name>
    <dbReference type="NCBI Taxonomy" id="994334"/>
    <lineage>
        <taxon>Eukaryota</taxon>
        <taxon>Fungi</taxon>
        <taxon>Fungi incertae sedis</taxon>
        <taxon>Mucoromycota</taxon>
        <taxon>Mucoromycotina</taxon>
        <taxon>Endogonomycetes</taxon>
        <taxon>Endogonales</taxon>
        <taxon>Endogonaceae</taxon>
        <taxon>Jimgerdemannia</taxon>
    </lineage>
</organism>
<evidence type="ECO:0000313" key="5">
    <source>
        <dbReference type="EMBL" id="RUO96744.1"/>
    </source>
</evidence>
<reference evidence="5 6" key="1">
    <citation type="journal article" date="2018" name="New Phytol.">
        <title>Phylogenomics of Endogonaceae and evolution of mycorrhizas within Mucoromycota.</title>
        <authorList>
            <person name="Chang Y."/>
            <person name="Desiro A."/>
            <person name="Na H."/>
            <person name="Sandor L."/>
            <person name="Lipzen A."/>
            <person name="Clum A."/>
            <person name="Barry K."/>
            <person name="Grigoriev I.V."/>
            <person name="Martin F.M."/>
            <person name="Stajich J.E."/>
            <person name="Smith M.E."/>
            <person name="Bonito G."/>
            <person name="Spatafora J.W."/>
        </authorList>
    </citation>
    <scope>NUCLEOTIDE SEQUENCE [LARGE SCALE GENOMIC DNA]</scope>
    <source>
        <strain evidence="5 6">GMNB39</strain>
    </source>
</reference>
<dbReference type="GO" id="GO:0008270">
    <property type="term" value="F:zinc ion binding"/>
    <property type="evidence" value="ECO:0007669"/>
    <property type="project" value="UniProtKB-KW"/>
</dbReference>
<name>A0A433A238_9FUNG</name>
<feature type="region of interest" description="Disordered" evidence="4">
    <location>
        <begin position="779"/>
        <end position="799"/>
    </location>
</feature>
<dbReference type="Gene3D" id="3.30.70.330">
    <property type="match status" value="1"/>
</dbReference>
<dbReference type="OrthoDB" id="336240at2759"/>
<dbReference type="InterPro" id="IPR012677">
    <property type="entry name" value="Nucleotide-bd_a/b_plait_sf"/>
</dbReference>
<feature type="region of interest" description="Disordered" evidence="4">
    <location>
        <begin position="17"/>
        <end position="55"/>
    </location>
</feature>
<evidence type="ECO:0000256" key="2">
    <source>
        <dbReference type="ARBA" id="ARBA00022771"/>
    </source>
</evidence>
<evidence type="ECO:0000313" key="6">
    <source>
        <dbReference type="Proteomes" id="UP000268093"/>
    </source>
</evidence>
<protein>
    <recommendedName>
        <fullName evidence="7">RING-type domain-containing protein</fullName>
    </recommendedName>
</protein>
<proteinExistence type="predicted"/>
<dbReference type="GO" id="GO:0003676">
    <property type="term" value="F:nucleic acid binding"/>
    <property type="evidence" value="ECO:0007669"/>
    <property type="project" value="InterPro"/>
</dbReference>
<dbReference type="Proteomes" id="UP000268093">
    <property type="component" value="Unassembled WGS sequence"/>
</dbReference>
<gene>
    <name evidence="5" type="ORF">BC936DRAFT_141516</name>
</gene>
<keyword evidence="1" id="KW-0479">Metal-binding</keyword>
<sequence length="828" mass="91813">MSPANISDFDSPPLLSRSDVWHSNSHGTSAMDHDMTRRTLFPPPPIKPPRNNNNTYNLFSTADPHPFFDTIQEGDDLDLDPCQPCYFGGIGYAPPKGSIAVDYGCFEFDRENVALRPMAGSRRGSASIFASHGPEVLVRGSPGMCEACKVYPIIGILKPCNHRLCNLCIQVKKNQALQNIAKMGIDCHLCDMVVTEIIPYNPNESSLSINAPRLNPFAPARSQPSSIRPLSETSSYMVANFSNNPLQSVPTYVSPAGGAVPFVPDLLANPILAASQQQQVQRAPAPVAWAVVKLSNIPWDISQNDIRLFFSHLQLPSQSVVSQPIHQISNNYQITLWHVCFFAPPIDYDGQFITTFIYLLRKYMYIRTTGKTLSDAYVEISHRTDLTKTVESRHMKPLKGRLVSVTVVTQEELMHVIFPRWRGDFTGIDAIVPDAATLKTISTAAGGGDMTTPPFVTREEINSLLVVCRNYKLHFSRKCAERPFENIISVIAKYPWHQPQLITTLHRDHVYEMLKLAIGMYSAIRTVVDSSRYRISSHPSLQRLRPHRPNAYAALGEERNYVSGIHGKAEDHAVAHRDIAHFMLPPNCLISGSGDGNGHDLLSGNNQRNTIGGMPDKNLFECMQVPFDFTFDFNLQSALRTPEPQEHTFWASSSTYPTPPSDKQSHRSEQSELEMKMEQFSGELKQAQLQLKAASSRLPLGNLTNRPTYDLESKMEQLGFSHLTQGNSSAFVQQKEADLAIKVQNLLRSMSSTAAVPSMTAMTPATTGALKEKSIVQPSNANVAKTTTRVPSASSKGKENMVDPERLLVGVKNKRQMKAGAPGVSRTW</sequence>
<evidence type="ECO:0008006" key="7">
    <source>
        <dbReference type="Google" id="ProtNLM"/>
    </source>
</evidence>
<evidence type="ECO:0000256" key="4">
    <source>
        <dbReference type="SAM" id="MobiDB-lite"/>
    </source>
</evidence>
<dbReference type="PROSITE" id="PS00518">
    <property type="entry name" value="ZF_RING_1"/>
    <property type="match status" value="1"/>
</dbReference>
<dbReference type="SUPFAM" id="SSF54928">
    <property type="entry name" value="RNA-binding domain, RBD"/>
    <property type="match status" value="1"/>
</dbReference>